<organism evidence="1 2">
    <name type="scientific">Streptomyces rapamycinicus (strain ATCC 29253 / DSM 41530 / NRRL 5491 / AYB-994)</name>
    <name type="common">Streptomyces hygroscopicus (strain ATCC 29253)</name>
    <dbReference type="NCBI Taxonomy" id="1343740"/>
    <lineage>
        <taxon>Bacteria</taxon>
        <taxon>Bacillati</taxon>
        <taxon>Actinomycetota</taxon>
        <taxon>Actinomycetes</taxon>
        <taxon>Kitasatosporales</taxon>
        <taxon>Streptomycetaceae</taxon>
        <taxon>Streptomyces</taxon>
        <taxon>Streptomyces violaceusniger group</taxon>
    </lineage>
</organism>
<sequence>MTSTVSTDGPVYREYKGFRVNDDIVADFIGVPAVITPGETIEFSVFYTNRGRFAYPDTGLNLVIWFSDRDDLRREDFKLFYKVSRADWQEQDPANCWDPQFPAEGGVHIACRLSGPDGGILSKPDGTVPLPEVESVTAHVRLAFRKGVTSEHAGIFALPGMLDAPGDKSIIPGLFGNVFGRLQQASFRLGEGPSSLY</sequence>
<dbReference type="Proteomes" id="UP000281594">
    <property type="component" value="Unassembled WGS sequence"/>
</dbReference>
<proteinExistence type="predicted"/>
<dbReference type="EMBL" id="QYCY01000001">
    <property type="protein sequence ID" value="RLV81086.1"/>
    <property type="molecule type" value="Genomic_DNA"/>
</dbReference>
<name>A0A0A0N8Y6_STRRN</name>
<comment type="caution">
    <text evidence="1">The sequence shown here is derived from an EMBL/GenBank/DDBJ whole genome shotgun (WGS) entry which is preliminary data.</text>
</comment>
<gene>
    <name evidence="1" type="ORF">D3C57_121915</name>
</gene>
<evidence type="ECO:0000313" key="1">
    <source>
        <dbReference type="EMBL" id="RLV81086.1"/>
    </source>
</evidence>
<dbReference type="STRING" id="1343740.M271_21665"/>
<dbReference type="KEGG" id="src:M271_21665"/>
<dbReference type="HOGENOM" id="CLU_1383520_0_0_11"/>
<dbReference type="AlphaFoldDB" id="A0A0A0N8Y6"/>
<accession>A0A0A0N8Y6</accession>
<evidence type="ECO:0000313" key="2">
    <source>
        <dbReference type="Proteomes" id="UP000281594"/>
    </source>
</evidence>
<dbReference type="RefSeq" id="WP_020869296.1">
    <property type="nucleotide sequence ID" value="NC_022785.1"/>
</dbReference>
<reference evidence="1 2" key="1">
    <citation type="journal article" date="2018" name="J. Biol. Chem.">
        <title>Discovery of the actinoplanic acid pathway in Streptomyces rapamycinicus reveals a genetically conserved synergism with rapamycin.</title>
        <authorList>
            <person name="Mrak P."/>
            <person name="Krastel P."/>
            <person name="Pivk Lukancic P."/>
            <person name="Tao J."/>
            <person name="Pistorius D."/>
            <person name="Moore C.M."/>
        </authorList>
    </citation>
    <scope>NUCLEOTIDE SEQUENCE [LARGE SCALE GENOMIC DNA]</scope>
    <source>
        <strain evidence="1 2">NRRL 5491</strain>
    </source>
</reference>
<protein>
    <submittedName>
        <fullName evidence="1">Uncharacterized protein</fullName>
    </submittedName>
</protein>